<dbReference type="RefSeq" id="WP_122100580.1">
    <property type="nucleotide sequence ID" value="NZ_RFLY01000003.1"/>
</dbReference>
<evidence type="ECO:0000256" key="1">
    <source>
        <dbReference type="ARBA" id="ARBA00004413"/>
    </source>
</evidence>
<evidence type="ECO:0000256" key="4">
    <source>
        <dbReference type="ARBA" id="ARBA00022475"/>
    </source>
</evidence>
<gene>
    <name evidence="9" type="ORF">EBB59_02515</name>
</gene>
<dbReference type="Pfam" id="PF01052">
    <property type="entry name" value="FliMN_C"/>
    <property type="match status" value="1"/>
</dbReference>
<comment type="subcellular location">
    <subcellularLocation>
        <location evidence="1">Cell membrane</location>
        <topology evidence="1">Peripheral membrane protein</topology>
        <orientation evidence="1">Cytoplasmic side</orientation>
    </subcellularLocation>
</comment>
<feature type="domain" description="Flagellar motor switch protein FliN-like C-terminal" evidence="8">
    <location>
        <begin position="31"/>
        <end position="100"/>
    </location>
</feature>
<dbReference type="OrthoDB" id="5956226at2"/>
<reference evidence="9 10" key="1">
    <citation type="submission" date="2018-10" db="EMBL/GenBank/DDBJ databases">
        <title>Proposal of Lysobacter pythonis sp. nov. isolated from royal pythons (Python regius).</title>
        <authorList>
            <person name="Hans-Juergen B."/>
            <person name="Huptas C."/>
            <person name="Sandra B."/>
            <person name="Igor L."/>
            <person name="Joachim S."/>
            <person name="Siegfried S."/>
            <person name="Mareike W."/>
            <person name="Peter K."/>
        </authorList>
    </citation>
    <scope>NUCLEOTIDE SEQUENCE [LARGE SCALE GENOMIC DNA]</scope>
    <source>
        <strain evidence="9 10">4284/11</strain>
    </source>
</reference>
<keyword evidence="9" id="KW-0966">Cell projection</keyword>
<keyword evidence="10" id="KW-1185">Reference proteome</keyword>
<comment type="caution">
    <text evidence="9">The sequence shown here is derived from an EMBL/GenBank/DDBJ whole genome shotgun (WGS) entry which is preliminary data.</text>
</comment>
<dbReference type="EMBL" id="RFLY01000003">
    <property type="protein sequence ID" value="RMH94056.1"/>
    <property type="molecule type" value="Genomic_DNA"/>
</dbReference>
<dbReference type="SUPFAM" id="SSF101801">
    <property type="entry name" value="Surface presentation of antigens (SPOA)"/>
    <property type="match status" value="1"/>
</dbReference>
<evidence type="ECO:0000313" key="9">
    <source>
        <dbReference type="EMBL" id="RMH94056.1"/>
    </source>
</evidence>
<evidence type="ECO:0000256" key="7">
    <source>
        <dbReference type="ARBA" id="ARBA00023136"/>
    </source>
</evidence>
<evidence type="ECO:0000256" key="5">
    <source>
        <dbReference type="ARBA" id="ARBA00022500"/>
    </source>
</evidence>
<proteinExistence type="inferred from homology"/>
<protein>
    <recommendedName>
        <fullName evidence="3">Flagellar motor switch protein FliN</fullName>
    </recommendedName>
</protein>
<name>A0A3M2HWE7_9GAMM</name>
<dbReference type="InterPro" id="IPR001543">
    <property type="entry name" value="FliN-like_C"/>
</dbReference>
<evidence type="ECO:0000313" key="10">
    <source>
        <dbReference type="Proteomes" id="UP000275012"/>
    </source>
</evidence>
<dbReference type="InterPro" id="IPR051469">
    <property type="entry name" value="FliN/MopA/SpaO"/>
</dbReference>
<keyword evidence="4" id="KW-1003">Cell membrane</keyword>
<dbReference type="GO" id="GO:0006935">
    <property type="term" value="P:chemotaxis"/>
    <property type="evidence" value="ECO:0007669"/>
    <property type="project" value="UniProtKB-KW"/>
</dbReference>
<keyword evidence="5" id="KW-0145">Chemotaxis</keyword>
<keyword evidence="9" id="KW-0282">Flagellum</keyword>
<accession>A0A3M2HWE7</accession>
<dbReference type="Gene3D" id="2.30.330.10">
    <property type="entry name" value="SpoA-like"/>
    <property type="match status" value="1"/>
</dbReference>
<dbReference type="GO" id="GO:0003774">
    <property type="term" value="F:cytoskeletal motor activity"/>
    <property type="evidence" value="ECO:0007669"/>
    <property type="project" value="InterPro"/>
</dbReference>
<organism evidence="9 10">
    <name type="scientific">Solilutibacter pythonis</name>
    <dbReference type="NCBI Taxonomy" id="2483112"/>
    <lineage>
        <taxon>Bacteria</taxon>
        <taxon>Pseudomonadati</taxon>
        <taxon>Pseudomonadota</taxon>
        <taxon>Gammaproteobacteria</taxon>
        <taxon>Lysobacterales</taxon>
        <taxon>Lysobacteraceae</taxon>
        <taxon>Solilutibacter</taxon>
    </lineage>
</organism>
<dbReference type="PANTHER" id="PTHR43484">
    <property type="match status" value="1"/>
</dbReference>
<dbReference type="PANTHER" id="PTHR43484:SF1">
    <property type="entry name" value="FLAGELLAR MOTOR SWITCH PROTEIN FLIN"/>
    <property type="match status" value="1"/>
</dbReference>
<dbReference type="InterPro" id="IPR001172">
    <property type="entry name" value="FliN_T3SS_HrcQb"/>
</dbReference>
<evidence type="ECO:0000256" key="2">
    <source>
        <dbReference type="ARBA" id="ARBA00009226"/>
    </source>
</evidence>
<dbReference type="PRINTS" id="PR00956">
    <property type="entry name" value="FLGMOTORFLIN"/>
</dbReference>
<dbReference type="GO" id="GO:0005886">
    <property type="term" value="C:plasma membrane"/>
    <property type="evidence" value="ECO:0007669"/>
    <property type="project" value="UniProtKB-SubCell"/>
</dbReference>
<evidence type="ECO:0000259" key="8">
    <source>
        <dbReference type="Pfam" id="PF01052"/>
    </source>
</evidence>
<comment type="similarity">
    <text evidence="2">Belongs to the FliN/MopA/SpaO family.</text>
</comment>
<sequence>MDESENIMNSTSREVKGAGAPREMRMADLELVGHVKVALSARVGTIDLPIRELFSMKQGDVLMLNERVDAPVDLLLDGRLVARGELLAVDDHFGIRILELA</sequence>
<dbReference type="Proteomes" id="UP000275012">
    <property type="component" value="Unassembled WGS sequence"/>
</dbReference>
<dbReference type="GO" id="GO:0009425">
    <property type="term" value="C:bacterial-type flagellum basal body"/>
    <property type="evidence" value="ECO:0007669"/>
    <property type="project" value="InterPro"/>
</dbReference>
<dbReference type="GO" id="GO:0071973">
    <property type="term" value="P:bacterial-type flagellum-dependent cell motility"/>
    <property type="evidence" value="ECO:0007669"/>
    <property type="project" value="InterPro"/>
</dbReference>
<dbReference type="AlphaFoldDB" id="A0A3M2HWE7"/>
<keyword evidence="9" id="KW-0969">Cilium</keyword>
<dbReference type="InterPro" id="IPR036429">
    <property type="entry name" value="SpoA-like_sf"/>
</dbReference>
<evidence type="ECO:0000256" key="3">
    <source>
        <dbReference type="ARBA" id="ARBA00021897"/>
    </source>
</evidence>
<keyword evidence="6" id="KW-0283">Flagellar rotation</keyword>
<evidence type="ECO:0000256" key="6">
    <source>
        <dbReference type="ARBA" id="ARBA00022779"/>
    </source>
</evidence>
<keyword evidence="7" id="KW-0472">Membrane</keyword>